<protein>
    <recommendedName>
        <fullName evidence="3">Hybrid signal transduction histidine kinase M</fullName>
    </recommendedName>
</protein>
<organism evidence="1 2">
    <name type="scientific">Tanacetum coccineum</name>
    <dbReference type="NCBI Taxonomy" id="301880"/>
    <lineage>
        <taxon>Eukaryota</taxon>
        <taxon>Viridiplantae</taxon>
        <taxon>Streptophyta</taxon>
        <taxon>Embryophyta</taxon>
        <taxon>Tracheophyta</taxon>
        <taxon>Spermatophyta</taxon>
        <taxon>Magnoliopsida</taxon>
        <taxon>eudicotyledons</taxon>
        <taxon>Gunneridae</taxon>
        <taxon>Pentapetalae</taxon>
        <taxon>asterids</taxon>
        <taxon>campanulids</taxon>
        <taxon>Asterales</taxon>
        <taxon>Asteraceae</taxon>
        <taxon>Asteroideae</taxon>
        <taxon>Anthemideae</taxon>
        <taxon>Anthemidinae</taxon>
        <taxon>Tanacetum</taxon>
    </lineage>
</organism>
<sequence length="250" mass="27402">MVVEHTRPAKEAWHLITDIFKDNKHSHTIALKAELPSRKLGDLTIDVYIRKIESIATILTTLGSPVSSEDVVTFALKGLPDKYDHLCGIIKHREPFSDLKMARLMLTTEETRLRSKSLSLPVDCSSSSPMVLMAETGYNRNIFNVKGSGSNDNGHYTNDLLVQPTYYYPTASPPGFVLPQAQPNIDIHLGQSLTPQMGPMIYPQLAQPTGKIGQPIAQLRNAGTTALLGQATTLPHAFNSKLLQDPTSSA</sequence>
<name>A0ABQ5BCF6_9ASTR</name>
<keyword evidence="2" id="KW-1185">Reference proteome</keyword>
<proteinExistence type="predicted"/>
<evidence type="ECO:0000313" key="2">
    <source>
        <dbReference type="Proteomes" id="UP001151760"/>
    </source>
</evidence>
<dbReference type="Pfam" id="PF14223">
    <property type="entry name" value="Retrotran_gag_2"/>
    <property type="match status" value="1"/>
</dbReference>
<accession>A0ABQ5BCF6</accession>
<comment type="caution">
    <text evidence="1">The sequence shown here is derived from an EMBL/GenBank/DDBJ whole genome shotgun (WGS) entry which is preliminary data.</text>
</comment>
<reference evidence="1" key="1">
    <citation type="journal article" date="2022" name="Int. J. Mol. Sci.">
        <title>Draft Genome of Tanacetum Coccineum: Genomic Comparison of Closely Related Tanacetum-Family Plants.</title>
        <authorList>
            <person name="Yamashiro T."/>
            <person name="Shiraishi A."/>
            <person name="Nakayama K."/>
            <person name="Satake H."/>
        </authorList>
    </citation>
    <scope>NUCLEOTIDE SEQUENCE</scope>
</reference>
<dbReference type="EMBL" id="BQNB010013044">
    <property type="protein sequence ID" value="GJT11133.1"/>
    <property type="molecule type" value="Genomic_DNA"/>
</dbReference>
<dbReference type="PANTHER" id="PTHR47481:SF41">
    <property type="entry name" value="COPIA-LIKE POLYPROTEIN_RETROTRANSPOSON"/>
    <property type="match status" value="1"/>
</dbReference>
<reference evidence="1" key="2">
    <citation type="submission" date="2022-01" db="EMBL/GenBank/DDBJ databases">
        <authorList>
            <person name="Yamashiro T."/>
            <person name="Shiraishi A."/>
            <person name="Satake H."/>
            <person name="Nakayama K."/>
        </authorList>
    </citation>
    <scope>NUCLEOTIDE SEQUENCE</scope>
</reference>
<gene>
    <name evidence="1" type="ORF">Tco_0858175</name>
</gene>
<evidence type="ECO:0000313" key="1">
    <source>
        <dbReference type="EMBL" id="GJT11133.1"/>
    </source>
</evidence>
<evidence type="ECO:0008006" key="3">
    <source>
        <dbReference type="Google" id="ProtNLM"/>
    </source>
</evidence>
<dbReference type="PANTHER" id="PTHR47481">
    <property type="match status" value="1"/>
</dbReference>
<dbReference type="Proteomes" id="UP001151760">
    <property type="component" value="Unassembled WGS sequence"/>
</dbReference>